<dbReference type="Gene3D" id="3.90.25.10">
    <property type="entry name" value="UDP-galactose 4-epimerase, domain 1"/>
    <property type="match status" value="1"/>
</dbReference>
<evidence type="ECO:0000313" key="4">
    <source>
        <dbReference type="EMBL" id="PTD16762.1"/>
    </source>
</evidence>
<dbReference type="InterPro" id="IPR036291">
    <property type="entry name" value="NAD(P)-bd_dom_sf"/>
</dbReference>
<comment type="similarity">
    <text evidence="2">Belongs to the NAD(P)-dependent epimerase/dehydratase family.</text>
</comment>
<dbReference type="EMBL" id="PHHF01000080">
    <property type="protein sequence ID" value="PTD16762.1"/>
    <property type="molecule type" value="Genomic_DNA"/>
</dbReference>
<dbReference type="PANTHER" id="PTHR43000">
    <property type="entry name" value="DTDP-D-GLUCOSE 4,6-DEHYDRATASE-RELATED"/>
    <property type="match status" value="1"/>
</dbReference>
<keyword evidence="5" id="KW-1185">Reference proteome</keyword>
<comment type="caution">
    <text evidence="4">The sequence shown here is derived from an EMBL/GenBank/DDBJ whole genome shotgun (WGS) entry which is preliminary data.</text>
</comment>
<gene>
    <name evidence="4" type="ORF">CV103_20260</name>
</gene>
<dbReference type="Proteomes" id="UP000241206">
    <property type="component" value="Unassembled WGS sequence"/>
</dbReference>
<evidence type="ECO:0000256" key="1">
    <source>
        <dbReference type="ARBA" id="ARBA00005125"/>
    </source>
</evidence>
<evidence type="ECO:0000259" key="3">
    <source>
        <dbReference type="Pfam" id="PF01370"/>
    </source>
</evidence>
<sequence length="299" mass="32443">MSRVLVSGASGFTGSYVTSRLIAAGHEVHGLIHAAEHTPPSGAGWMAHIVDLGDRQAVHRIVEALAPERVIHLAAIAFVAHGDVDGMYRTNILGTRNLLEALANRDGQPGSVLLASSANIYGNRTEGVLDEAAPAAPANDYGVSKLAMEYVARLYEGRLPITVVRPFNYTGRGQSLDFLVPKIVDHVRRRAPFIELGNLDVARDFSDVRGVADIYMRLLDVPGPNGTLNICSGRARSLTEILEMLEEISGHRMEVRVNPAYVRANEVKSLCGSRARLEAVVGSVSMPPFEETLRWMLEA</sequence>
<evidence type="ECO:0000256" key="2">
    <source>
        <dbReference type="ARBA" id="ARBA00007637"/>
    </source>
</evidence>
<reference evidence="4 5" key="1">
    <citation type="submission" date="2017-11" db="EMBL/GenBank/DDBJ databases">
        <title>Sphingomonas oleivorans sp. nov., isolated from oil-contaminated soil.</title>
        <authorList>
            <person name="Wang L."/>
            <person name="Chen L."/>
        </authorList>
    </citation>
    <scope>NUCLEOTIDE SEQUENCE [LARGE SCALE GENOMIC DNA]</scope>
    <source>
        <strain evidence="4 5">K101</strain>
    </source>
</reference>
<evidence type="ECO:0000313" key="5">
    <source>
        <dbReference type="Proteomes" id="UP000241206"/>
    </source>
</evidence>
<dbReference type="AlphaFoldDB" id="A0A2T4HLS4"/>
<proteinExistence type="inferred from homology"/>
<protein>
    <submittedName>
        <fullName evidence="4">GDP-mannose 4,6 dehydratase</fullName>
    </submittedName>
</protein>
<accession>A0A2T4HLS4</accession>
<dbReference type="SUPFAM" id="SSF51735">
    <property type="entry name" value="NAD(P)-binding Rossmann-fold domains"/>
    <property type="match status" value="1"/>
</dbReference>
<name>A0A2T4HLS4_9SPHN</name>
<comment type="pathway">
    <text evidence="1">Bacterial outer membrane biogenesis; LPS O-antigen biosynthesis.</text>
</comment>
<dbReference type="Pfam" id="PF01370">
    <property type="entry name" value="Epimerase"/>
    <property type="match status" value="1"/>
</dbReference>
<dbReference type="InterPro" id="IPR001509">
    <property type="entry name" value="Epimerase_deHydtase"/>
</dbReference>
<feature type="domain" description="NAD-dependent epimerase/dehydratase" evidence="3">
    <location>
        <begin position="4"/>
        <end position="230"/>
    </location>
</feature>
<organism evidence="4 5">
    <name type="scientific">Edaphosphingomonas fennica</name>
    <dbReference type="NCBI Taxonomy" id="114404"/>
    <lineage>
        <taxon>Bacteria</taxon>
        <taxon>Pseudomonadati</taxon>
        <taxon>Pseudomonadota</taxon>
        <taxon>Alphaproteobacteria</taxon>
        <taxon>Sphingomonadales</taxon>
        <taxon>Rhizorhabdaceae</taxon>
        <taxon>Edaphosphingomonas</taxon>
    </lineage>
</organism>
<dbReference type="Gene3D" id="3.40.50.720">
    <property type="entry name" value="NAD(P)-binding Rossmann-like Domain"/>
    <property type="match status" value="1"/>
</dbReference>